<name>A0A7M7K9T4_VARDE</name>
<dbReference type="SUPFAM" id="SSF118215">
    <property type="entry name" value="Proton glutamate symport protein"/>
    <property type="match status" value="1"/>
</dbReference>
<sequence length="536" mass="58108">MLKSVQRLYDNTPDVTPYQTSVDPVTHGSGASNVLSFSSSTSSSNVVKPESSSQSEGNLLLVITVVAVVIGFVLGIMGRTLSPSDDIITLVSFPGEMFMGMLKMLILPLVVSSVVAGLAQMDPKSSGKIGMRALTYYFATTIIASILGIIMATVINPGDPSLKTRTAPRSEEVRQKLSTMDAFLDLIRNMFPENLVQACIQRAETQYENVTSIEVNTGEKSYRTQRKMVYKDGTNILGILVFFVVFGIVTGQMENRADIVVRFFVQLNDVTMRMVFLVIWFSPLGIMSLIIGRLLSLENIDIIASQLGLYMLTTFLALLVHALIMLPLIYFLITRQNPCAFLKGMMQAIATALATSSSSATLPVTFRCLEENLNIDKRVTRFILPIGATVNMDGVAMHEPIIALFIAQINNISLGFGDLTILTIMSIASSIGAAAIPSAGIVTTLLVLTSAGLPTDDVSFVIAVDWIIDRGRTAVNVLGDAFGAGIVDYMIKKQPEKKVEKVVPRVAPKTIPVVQTVDNSGSESTISEYDEVRHAV</sequence>
<dbReference type="GO" id="GO:0005886">
    <property type="term" value="C:plasma membrane"/>
    <property type="evidence" value="ECO:0007669"/>
    <property type="project" value="TreeGrafter"/>
</dbReference>
<dbReference type="RefSeq" id="XP_022663746.1">
    <property type="nucleotide sequence ID" value="XM_022808011.1"/>
</dbReference>
<keyword evidence="5 9" id="KW-0769">Symport</keyword>
<dbReference type="FunCoup" id="A0A7M7K9T4">
    <property type="interactions" value="86"/>
</dbReference>
<evidence type="ECO:0000256" key="2">
    <source>
        <dbReference type="ARBA" id="ARBA00006148"/>
    </source>
</evidence>
<evidence type="ECO:0000256" key="5">
    <source>
        <dbReference type="ARBA" id="ARBA00022847"/>
    </source>
</evidence>
<dbReference type="EnsemblMetazoa" id="XM_022808011">
    <property type="protein sequence ID" value="XP_022663746"/>
    <property type="gene ID" value="LOC111251441"/>
</dbReference>
<evidence type="ECO:0000313" key="11">
    <source>
        <dbReference type="Proteomes" id="UP000594260"/>
    </source>
</evidence>
<keyword evidence="6 9" id="KW-1133">Transmembrane helix</keyword>
<comment type="similarity">
    <text evidence="2 9">Belongs to the dicarboxylate/amino acid:cation symporter (DAACS) (TC 2.A.23) family.</text>
</comment>
<dbReference type="GO" id="GO:0015175">
    <property type="term" value="F:neutral L-amino acid transmembrane transporter activity"/>
    <property type="evidence" value="ECO:0007669"/>
    <property type="project" value="TreeGrafter"/>
</dbReference>
<dbReference type="Gene3D" id="1.10.3860.10">
    <property type="entry name" value="Sodium:dicarboxylate symporter"/>
    <property type="match status" value="1"/>
</dbReference>
<dbReference type="Proteomes" id="UP000594260">
    <property type="component" value="Unplaced"/>
</dbReference>
<dbReference type="GeneID" id="111251441"/>
<dbReference type="InterPro" id="IPR018107">
    <property type="entry name" value="Na-dicarboxylate_symporter_CS"/>
</dbReference>
<dbReference type="InterPro" id="IPR001991">
    <property type="entry name" value="Na-dicarboxylate_symporter"/>
</dbReference>
<evidence type="ECO:0000256" key="7">
    <source>
        <dbReference type="ARBA" id="ARBA00023136"/>
    </source>
</evidence>
<feature type="transmembrane region" description="Helical" evidence="9">
    <location>
        <begin position="58"/>
        <end position="77"/>
    </location>
</feature>
<feature type="transmembrane region" description="Helical" evidence="9">
    <location>
        <begin position="274"/>
        <end position="295"/>
    </location>
</feature>
<dbReference type="PANTHER" id="PTHR11958">
    <property type="entry name" value="SODIUM/DICARBOXYLATE SYMPORTER-RELATED"/>
    <property type="match status" value="1"/>
</dbReference>
<keyword evidence="8" id="KW-0325">Glycoprotein</keyword>
<reference evidence="10" key="1">
    <citation type="submission" date="2021-01" db="UniProtKB">
        <authorList>
            <consortium name="EnsemblMetazoa"/>
        </authorList>
    </citation>
    <scope>IDENTIFICATION</scope>
</reference>
<dbReference type="Pfam" id="PF00375">
    <property type="entry name" value="SDF"/>
    <property type="match status" value="1"/>
</dbReference>
<proteinExistence type="inferred from homology"/>
<keyword evidence="7 9" id="KW-0472">Membrane</keyword>
<dbReference type="OrthoDB" id="5877963at2759"/>
<keyword evidence="3 9" id="KW-0813">Transport</keyword>
<evidence type="ECO:0000256" key="1">
    <source>
        <dbReference type="ARBA" id="ARBA00004141"/>
    </source>
</evidence>
<dbReference type="PANTHER" id="PTHR11958:SF99">
    <property type="entry name" value="SODIUM-DEPENDENT EXCITATORY AMINO ACID TRANSPORTER GLT-6-RELATED"/>
    <property type="match status" value="1"/>
</dbReference>
<dbReference type="GO" id="GO:0015501">
    <property type="term" value="F:glutamate:sodium symporter activity"/>
    <property type="evidence" value="ECO:0007669"/>
    <property type="project" value="TreeGrafter"/>
</dbReference>
<evidence type="ECO:0000256" key="8">
    <source>
        <dbReference type="ARBA" id="ARBA00023180"/>
    </source>
</evidence>
<dbReference type="GO" id="GO:0005313">
    <property type="term" value="F:L-glutamate transmembrane transporter activity"/>
    <property type="evidence" value="ECO:0007669"/>
    <property type="project" value="TreeGrafter"/>
</dbReference>
<evidence type="ECO:0000256" key="9">
    <source>
        <dbReference type="RuleBase" id="RU361216"/>
    </source>
</evidence>
<evidence type="ECO:0000256" key="4">
    <source>
        <dbReference type="ARBA" id="ARBA00022692"/>
    </source>
</evidence>
<dbReference type="PRINTS" id="PR00173">
    <property type="entry name" value="EDTRNSPORT"/>
</dbReference>
<keyword evidence="11" id="KW-1185">Reference proteome</keyword>
<dbReference type="InterPro" id="IPR050746">
    <property type="entry name" value="DAACS"/>
</dbReference>
<dbReference type="OMA" id="QMENRAD"/>
<accession>A0A7M7K9T4</accession>
<evidence type="ECO:0000256" key="6">
    <source>
        <dbReference type="ARBA" id="ARBA00022989"/>
    </source>
</evidence>
<organism evidence="10 11">
    <name type="scientific">Varroa destructor</name>
    <name type="common">Honeybee mite</name>
    <dbReference type="NCBI Taxonomy" id="109461"/>
    <lineage>
        <taxon>Eukaryota</taxon>
        <taxon>Metazoa</taxon>
        <taxon>Ecdysozoa</taxon>
        <taxon>Arthropoda</taxon>
        <taxon>Chelicerata</taxon>
        <taxon>Arachnida</taxon>
        <taxon>Acari</taxon>
        <taxon>Parasitiformes</taxon>
        <taxon>Mesostigmata</taxon>
        <taxon>Gamasina</taxon>
        <taxon>Dermanyssoidea</taxon>
        <taxon>Varroidae</taxon>
        <taxon>Varroa</taxon>
    </lineage>
</organism>
<protein>
    <recommendedName>
        <fullName evidence="9">Amino acid transporter</fullName>
    </recommendedName>
</protein>
<dbReference type="AlphaFoldDB" id="A0A7M7K9T4"/>
<dbReference type="InParanoid" id="A0A7M7K9T4"/>
<feature type="transmembrane region" description="Helical" evidence="9">
    <location>
        <begin position="307"/>
        <end position="333"/>
    </location>
</feature>
<dbReference type="InterPro" id="IPR036458">
    <property type="entry name" value="Na:dicarbo_symporter_sf"/>
</dbReference>
<keyword evidence="4 9" id="KW-0812">Transmembrane</keyword>
<dbReference type="PROSITE" id="PS00713">
    <property type="entry name" value="NA_DICARBOXYL_SYMP_1"/>
    <property type="match status" value="1"/>
</dbReference>
<dbReference type="KEGG" id="vde:111251441"/>
<evidence type="ECO:0000256" key="3">
    <source>
        <dbReference type="ARBA" id="ARBA00022448"/>
    </source>
</evidence>
<feature type="transmembrane region" description="Helical" evidence="9">
    <location>
        <begin position="97"/>
        <end position="121"/>
    </location>
</feature>
<comment type="subcellular location">
    <subcellularLocation>
        <location evidence="1 9">Membrane</location>
        <topology evidence="1 9">Multi-pass membrane protein</topology>
    </subcellularLocation>
</comment>
<feature type="transmembrane region" description="Helical" evidence="9">
    <location>
        <begin position="133"/>
        <end position="155"/>
    </location>
</feature>
<feature type="transmembrane region" description="Helical" evidence="9">
    <location>
        <begin position="236"/>
        <end position="253"/>
    </location>
</feature>
<evidence type="ECO:0000313" key="10">
    <source>
        <dbReference type="EnsemblMetazoa" id="XP_022663746"/>
    </source>
</evidence>